<gene>
    <name evidence="3" type="ORF">H7J73_32240</name>
</gene>
<sequence length="353" mass="38993">MLNRKQRRAKKITARRPSPTDTPAKQFAAFLKQPGKIYAVKLPDEKSFIVKVTEAEYPIFATICSQLNAVLGFCEVQGMTPVEAHVADVEEVAQSSAESTRRIREARARQEAAEEHLTNARRDASNSRSKLDTAEVDASMARHPAGKKRPAGGRHRADEPDTTFDRLVASGVVDNNEGAAQLAALEIAAAQDEVNRKADDLETANQRLRDAYERGGEIHNQRVLDGFTEKAGQAIADQAEQIETDNPPKEFQPNVTPFRPQPGRGHDCGANDDYWQGAPGDIHICRVCDARWIAVEDGPLDIRWERYREEEPAVQKIGCPFCDARFTGPDITGLMSTYTRHIADEHAPATDAG</sequence>
<evidence type="ECO:0000313" key="3">
    <source>
        <dbReference type="EMBL" id="MCV7230688.1"/>
    </source>
</evidence>
<comment type="caution">
    <text evidence="3">The sequence shown here is derived from an EMBL/GenBank/DDBJ whole genome shotgun (WGS) entry which is preliminary data.</text>
</comment>
<evidence type="ECO:0000313" key="4">
    <source>
        <dbReference type="Proteomes" id="UP001526201"/>
    </source>
</evidence>
<reference evidence="3 4" key="1">
    <citation type="journal article" date="2022" name="BMC Genomics">
        <title>Comparative genome analysis of mycobacteria focusing on tRNA and non-coding RNA.</title>
        <authorList>
            <person name="Behra P.R.K."/>
            <person name="Pettersson B.M.F."/>
            <person name="Ramesh M."/>
            <person name="Das S."/>
            <person name="Dasgupta S."/>
            <person name="Kirsebom L.A."/>
        </authorList>
    </citation>
    <scope>NUCLEOTIDE SEQUENCE [LARGE SCALE GENOMIC DNA]</scope>
    <source>
        <strain evidence="3 4">DSM 44078</strain>
    </source>
</reference>
<dbReference type="RefSeq" id="WP_264071975.1">
    <property type="nucleotide sequence ID" value="NZ_JACKTY010000051.1"/>
</dbReference>
<organism evidence="3 4">
    <name type="scientific">Mycolicibacterium komossense</name>
    <dbReference type="NCBI Taxonomy" id="1779"/>
    <lineage>
        <taxon>Bacteria</taxon>
        <taxon>Bacillati</taxon>
        <taxon>Actinomycetota</taxon>
        <taxon>Actinomycetes</taxon>
        <taxon>Mycobacteriales</taxon>
        <taxon>Mycobacteriaceae</taxon>
        <taxon>Mycolicibacterium</taxon>
    </lineage>
</organism>
<keyword evidence="1" id="KW-0175">Coiled coil</keyword>
<evidence type="ECO:0000256" key="2">
    <source>
        <dbReference type="SAM" id="MobiDB-lite"/>
    </source>
</evidence>
<dbReference type="Proteomes" id="UP001526201">
    <property type="component" value="Unassembled WGS sequence"/>
</dbReference>
<name>A0ABT3CMU9_9MYCO</name>
<feature type="compositionally biased region" description="Basic residues" evidence="2">
    <location>
        <begin position="1"/>
        <end position="14"/>
    </location>
</feature>
<feature type="compositionally biased region" description="Basic and acidic residues" evidence="2">
    <location>
        <begin position="106"/>
        <end position="133"/>
    </location>
</feature>
<keyword evidence="4" id="KW-1185">Reference proteome</keyword>
<feature type="region of interest" description="Disordered" evidence="2">
    <location>
        <begin position="106"/>
        <end position="160"/>
    </location>
</feature>
<accession>A0ABT3CMU9</accession>
<proteinExistence type="predicted"/>
<feature type="region of interest" description="Disordered" evidence="2">
    <location>
        <begin position="1"/>
        <end position="22"/>
    </location>
</feature>
<feature type="compositionally biased region" description="Basic residues" evidence="2">
    <location>
        <begin position="144"/>
        <end position="154"/>
    </location>
</feature>
<dbReference type="EMBL" id="JACKTY010000051">
    <property type="protein sequence ID" value="MCV7230688.1"/>
    <property type="molecule type" value="Genomic_DNA"/>
</dbReference>
<protein>
    <submittedName>
        <fullName evidence="3">Uncharacterized protein</fullName>
    </submittedName>
</protein>
<feature type="coiled-coil region" evidence="1">
    <location>
        <begin position="187"/>
        <end position="214"/>
    </location>
</feature>
<evidence type="ECO:0000256" key="1">
    <source>
        <dbReference type="SAM" id="Coils"/>
    </source>
</evidence>